<evidence type="ECO:0000256" key="1">
    <source>
        <dbReference type="ARBA" id="ARBA00012771"/>
    </source>
</evidence>
<dbReference type="NCBIfam" id="TIGR00536">
    <property type="entry name" value="hemK_fam"/>
    <property type="match status" value="1"/>
</dbReference>
<keyword evidence="4" id="KW-0949">S-adenosyl-L-methionine</keyword>
<reference evidence="8" key="1">
    <citation type="journal article" date="2015" name="Nature">
        <title>Complex archaea that bridge the gap between prokaryotes and eukaryotes.</title>
        <authorList>
            <person name="Spang A."/>
            <person name="Saw J.H."/>
            <person name="Jorgensen S.L."/>
            <person name="Zaremba-Niedzwiedzka K."/>
            <person name="Martijn J."/>
            <person name="Lind A.E."/>
            <person name="van Eijk R."/>
            <person name="Schleper C."/>
            <person name="Guy L."/>
            <person name="Ettema T.J."/>
        </authorList>
    </citation>
    <scope>NUCLEOTIDE SEQUENCE</scope>
</reference>
<dbReference type="GO" id="GO:0102559">
    <property type="term" value="F:peptide chain release factor N(5)-glutamine methyltransferase activity"/>
    <property type="evidence" value="ECO:0007669"/>
    <property type="project" value="UniProtKB-EC"/>
</dbReference>
<sequence length="324" mass="34825">TILQSVGRDTATALKKAGQRENPDYPERSVYNPRGRYDDDGKPQPPKLKFKRDTYFGPVLIGRAGASDDLSPEAEIELYTRFDQVVDEAARGAYRQAVLRAVAGEPIGYIRGLKEFYSLTFKVTPDVLIPRGETELLVDAAVDLARKRGGAGKLWDVCTGSGCVAVAAAHHAPGLTVLATDISPAALAVAAKNIRTHGLTERIRTAEADLLALPDELAGEAPFDAITANPPYVSDREYAELPAEVLAEPELALRAGATGLECIERIVRDAPDRLAEGGMLAMEIGAGQADAAYQLLTEGESFEDVRMLKDLAGIDRTVVARRRG</sequence>
<dbReference type="Gene3D" id="1.10.8.10">
    <property type="entry name" value="DNA helicase RuvA subunit, C-terminal domain"/>
    <property type="match status" value="1"/>
</dbReference>
<dbReference type="AlphaFoldDB" id="A0A0F9HE64"/>
<dbReference type="InterPro" id="IPR050320">
    <property type="entry name" value="N5-glutamine_MTase"/>
</dbReference>
<name>A0A0F9HE64_9ZZZZ</name>
<evidence type="ECO:0000313" key="8">
    <source>
        <dbReference type="EMBL" id="KKL73362.1"/>
    </source>
</evidence>
<dbReference type="PANTHER" id="PTHR18895:SF74">
    <property type="entry name" value="MTRF1L RELEASE FACTOR GLUTAMINE METHYLTRANSFERASE"/>
    <property type="match status" value="1"/>
</dbReference>
<feature type="compositionally biased region" description="Basic and acidic residues" evidence="6">
    <location>
        <begin position="18"/>
        <end position="27"/>
    </location>
</feature>
<accession>A0A0F9HE64</accession>
<dbReference type="InterPro" id="IPR004556">
    <property type="entry name" value="HemK-like"/>
</dbReference>
<evidence type="ECO:0000256" key="5">
    <source>
        <dbReference type="ARBA" id="ARBA00048391"/>
    </source>
</evidence>
<evidence type="ECO:0000256" key="2">
    <source>
        <dbReference type="ARBA" id="ARBA00022603"/>
    </source>
</evidence>
<organism evidence="8">
    <name type="scientific">marine sediment metagenome</name>
    <dbReference type="NCBI Taxonomy" id="412755"/>
    <lineage>
        <taxon>unclassified sequences</taxon>
        <taxon>metagenomes</taxon>
        <taxon>ecological metagenomes</taxon>
    </lineage>
</organism>
<dbReference type="Gene3D" id="3.40.50.150">
    <property type="entry name" value="Vaccinia Virus protein VP39"/>
    <property type="match status" value="1"/>
</dbReference>
<evidence type="ECO:0000256" key="4">
    <source>
        <dbReference type="ARBA" id="ARBA00022691"/>
    </source>
</evidence>
<dbReference type="Pfam" id="PF05175">
    <property type="entry name" value="MTS"/>
    <property type="match status" value="1"/>
</dbReference>
<keyword evidence="3" id="KW-0808">Transferase</keyword>
<evidence type="ECO:0000256" key="6">
    <source>
        <dbReference type="SAM" id="MobiDB-lite"/>
    </source>
</evidence>
<dbReference type="EMBL" id="LAZR01024982">
    <property type="protein sequence ID" value="KKL73362.1"/>
    <property type="molecule type" value="Genomic_DNA"/>
</dbReference>
<dbReference type="SUPFAM" id="SSF53335">
    <property type="entry name" value="S-adenosyl-L-methionine-dependent methyltransferases"/>
    <property type="match status" value="1"/>
</dbReference>
<dbReference type="InterPro" id="IPR007848">
    <property type="entry name" value="Small_mtfrase_dom"/>
</dbReference>
<proteinExistence type="inferred from homology"/>
<feature type="domain" description="Methyltransferase small" evidence="7">
    <location>
        <begin position="150"/>
        <end position="242"/>
    </location>
</feature>
<dbReference type="HAMAP" id="MF_02126">
    <property type="entry name" value="RF_methyltr_PrmC"/>
    <property type="match status" value="1"/>
</dbReference>
<dbReference type="NCBIfam" id="TIGR03534">
    <property type="entry name" value="RF_mod_PrmC"/>
    <property type="match status" value="1"/>
</dbReference>
<protein>
    <recommendedName>
        <fullName evidence="1">peptide chain release factor N(5)-glutamine methyltransferase</fullName>
        <ecNumber evidence="1">2.1.1.297</ecNumber>
    </recommendedName>
</protein>
<feature type="region of interest" description="Disordered" evidence="6">
    <location>
        <begin position="1"/>
        <end position="48"/>
    </location>
</feature>
<dbReference type="EC" id="2.1.1.297" evidence="1"/>
<evidence type="ECO:0000256" key="3">
    <source>
        <dbReference type="ARBA" id="ARBA00022679"/>
    </source>
</evidence>
<dbReference type="InterPro" id="IPR019874">
    <property type="entry name" value="RF_methyltr_PrmC"/>
</dbReference>
<dbReference type="PANTHER" id="PTHR18895">
    <property type="entry name" value="HEMK METHYLTRANSFERASE"/>
    <property type="match status" value="1"/>
</dbReference>
<feature type="non-terminal residue" evidence="8">
    <location>
        <position position="1"/>
    </location>
</feature>
<comment type="catalytic activity">
    <reaction evidence="5">
        <text>L-glutaminyl-[peptide chain release factor] + S-adenosyl-L-methionine = N(5)-methyl-L-glutaminyl-[peptide chain release factor] + S-adenosyl-L-homocysteine + H(+)</text>
        <dbReference type="Rhea" id="RHEA:42896"/>
        <dbReference type="Rhea" id="RHEA-COMP:10271"/>
        <dbReference type="Rhea" id="RHEA-COMP:10272"/>
        <dbReference type="ChEBI" id="CHEBI:15378"/>
        <dbReference type="ChEBI" id="CHEBI:30011"/>
        <dbReference type="ChEBI" id="CHEBI:57856"/>
        <dbReference type="ChEBI" id="CHEBI:59789"/>
        <dbReference type="ChEBI" id="CHEBI:61891"/>
        <dbReference type="EC" id="2.1.1.297"/>
    </reaction>
</comment>
<keyword evidence="2" id="KW-0489">Methyltransferase</keyword>
<dbReference type="GO" id="GO:0032259">
    <property type="term" value="P:methylation"/>
    <property type="evidence" value="ECO:0007669"/>
    <property type="project" value="UniProtKB-KW"/>
</dbReference>
<dbReference type="InterPro" id="IPR029063">
    <property type="entry name" value="SAM-dependent_MTases_sf"/>
</dbReference>
<dbReference type="CDD" id="cd02440">
    <property type="entry name" value="AdoMet_MTases"/>
    <property type="match status" value="1"/>
</dbReference>
<comment type="caution">
    <text evidence="8">The sequence shown here is derived from an EMBL/GenBank/DDBJ whole genome shotgun (WGS) entry which is preliminary data.</text>
</comment>
<gene>
    <name evidence="8" type="ORF">LCGC14_2075660</name>
</gene>
<evidence type="ECO:0000259" key="7">
    <source>
        <dbReference type="Pfam" id="PF05175"/>
    </source>
</evidence>